<gene>
    <name evidence="3" type="ORF">J8J14_23700</name>
</gene>
<dbReference type="EMBL" id="JAGIZB010000055">
    <property type="protein sequence ID" value="MBP0447756.1"/>
    <property type="molecule type" value="Genomic_DNA"/>
</dbReference>
<organism evidence="3 4">
    <name type="scientific">Pararoseomonas baculiformis</name>
    <dbReference type="NCBI Taxonomy" id="2820812"/>
    <lineage>
        <taxon>Bacteria</taxon>
        <taxon>Pseudomonadati</taxon>
        <taxon>Pseudomonadota</taxon>
        <taxon>Alphaproteobacteria</taxon>
        <taxon>Acetobacterales</taxon>
        <taxon>Acetobacteraceae</taxon>
        <taxon>Pararoseomonas</taxon>
    </lineage>
</organism>
<comment type="caution">
    <text evidence="3">The sequence shown here is derived from an EMBL/GenBank/DDBJ whole genome shotgun (WGS) entry which is preliminary data.</text>
</comment>
<dbReference type="InterPro" id="IPR008990">
    <property type="entry name" value="Elect_transpt_acc-like_dom_sf"/>
</dbReference>
<evidence type="ECO:0000256" key="1">
    <source>
        <dbReference type="SAM" id="MobiDB-lite"/>
    </source>
</evidence>
<protein>
    <submittedName>
        <fullName evidence="3">Nitrile hydratase subunit beta</fullName>
        <ecNumber evidence="3">4.2.1.84</ecNumber>
    </submittedName>
</protein>
<evidence type="ECO:0000313" key="4">
    <source>
        <dbReference type="Proteomes" id="UP000681594"/>
    </source>
</evidence>
<proteinExistence type="predicted"/>
<dbReference type="InterPro" id="IPR042262">
    <property type="entry name" value="CN_hydtase_beta_C"/>
</dbReference>
<dbReference type="Gene3D" id="1.10.472.20">
    <property type="entry name" value="Nitrile hydratase, beta subunit"/>
    <property type="match status" value="1"/>
</dbReference>
<feature type="domain" description="Nitrile hydratase beta subunit-like N-terminal" evidence="2">
    <location>
        <begin position="19"/>
        <end position="105"/>
    </location>
</feature>
<sequence>MSDTDINAGSPSEAPIPATHDMGGASRFRCTAVERDEAPPDDFGKRVDALRQLLAQKKLMTVDELRRGIEAIPEGEYLTLTYYERWLRSITALMLEKGVVSEEELR</sequence>
<dbReference type="RefSeq" id="WP_209382020.1">
    <property type="nucleotide sequence ID" value="NZ_JAGIZB010000055.1"/>
</dbReference>
<name>A0ABS4AL63_9PROT</name>
<evidence type="ECO:0000313" key="3">
    <source>
        <dbReference type="EMBL" id="MBP0447756.1"/>
    </source>
</evidence>
<dbReference type="Proteomes" id="UP000681594">
    <property type="component" value="Unassembled WGS sequence"/>
</dbReference>
<feature type="region of interest" description="Disordered" evidence="1">
    <location>
        <begin position="1"/>
        <end position="25"/>
    </location>
</feature>
<keyword evidence="3" id="KW-0456">Lyase</keyword>
<dbReference type="EC" id="4.2.1.84" evidence="3"/>
<evidence type="ECO:0000259" key="2">
    <source>
        <dbReference type="Pfam" id="PF21006"/>
    </source>
</evidence>
<keyword evidence="4" id="KW-1185">Reference proteome</keyword>
<dbReference type="InterPro" id="IPR049054">
    <property type="entry name" value="CN_hydtase_beta-like_N"/>
</dbReference>
<dbReference type="GO" id="GO:0018822">
    <property type="term" value="F:nitrile hydratase activity"/>
    <property type="evidence" value="ECO:0007669"/>
    <property type="project" value="UniProtKB-EC"/>
</dbReference>
<reference evidence="3 4" key="1">
    <citation type="submission" date="2021-03" db="EMBL/GenBank/DDBJ databases">
        <authorList>
            <person name="So Y."/>
        </authorList>
    </citation>
    <scope>NUCLEOTIDE SEQUENCE [LARGE SCALE GENOMIC DNA]</scope>
    <source>
        <strain evidence="3 4">SSH11</strain>
    </source>
</reference>
<feature type="compositionally biased region" description="Polar residues" evidence="1">
    <location>
        <begin position="1"/>
        <end position="10"/>
    </location>
</feature>
<accession>A0ABS4AL63</accession>
<dbReference type="SUPFAM" id="SSF50090">
    <property type="entry name" value="Electron transport accessory proteins"/>
    <property type="match status" value="1"/>
</dbReference>
<dbReference type="Pfam" id="PF21006">
    <property type="entry name" value="NHase_beta_N"/>
    <property type="match status" value="1"/>
</dbReference>